<evidence type="ECO:0000256" key="7">
    <source>
        <dbReference type="ARBA" id="ARBA00022704"/>
    </source>
</evidence>
<evidence type="ECO:0000313" key="14">
    <source>
        <dbReference type="RefSeq" id="XP_072592820.1"/>
    </source>
</evidence>
<dbReference type="Pfam" id="PF00748">
    <property type="entry name" value="Calpain_inhib"/>
    <property type="match status" value="4"/>
</dbReference>
<name>A0ABM4YR99_VULVU</name>
<evidence type="ECO:0000256" key="2">
    <source>
        <dbReference type="ARBA" id="ARBA00009487"/>
    </source>
</evidence>
<evidence type="ECO:0000313" key="13">
    <source>
        <dbReference type="Proteomes" id="UP001652641"/>
    </source>
</evidence>
<feature type="compositionally biased region" description="Basic and acidic residues" evidence="12">
    <location>
        <begin position="681"/>
        <end position="690"/>
    </location>
</feature>
<evidence type="ECO:0000256" key="8">
    <source>
        <dbReference type="ARBA" id="ARBA00022737"/>
    </source>
</evidence>
<evidence type="ECO:0000256" key="12">
    <source>
        <dbReference type="SAM" id="MobiDB-lite"/>
    </source>
</evidence>
<reference evidence="14" key="1">
    <citation type="submission" date="2025-08" db="UniProtKB">
        <authorList>
            <consortium name="RefSeq"/>
        </authorList>
    </citation>
    <scope>IDENTIFICATION</scope>
    <source>
        <tissue evidence="14">Cell line</tissue>
    </source>
</reference>
<feature type="compositionally biased region" description="Basic and acidic residues" evidence="12">
    <location>
        <begin position="486"/>
        <end position="536"/>
    </location>
</feature>
<feature type="region of interest" description="Disordered" evidence="12">
    <location>
        <begin position="1"/>
        <end position="195"/>
    </location>
</feature>
<sequence>MSQPGQKPAASPRPRRAAAARGTQEHVSEKTSGSPSKSGEKKGADEKKARSLESSQPSRTHAGGTAPATKASASSASTSKSSSMNPTENKAIPVSKQTGGQHSPNRKRHKKQAAKTEPEKKSQSTKPKSLPKHASDTGSKHVHSEKAASRSSEQLTSEKSTKPKTKAQDAVPAGGESVVAGAAAASATAANKSDMDAALDDLVDTLGKPEETEEDNVPYTGPEISDPMTSTYIEELGKREVTLPPKYRELLAKKEGITVPPPDSSKPMGPNDAIDALSSDFTCSSPTDAGKKTKEEKSTGEEILKAQPARVAKSAASPQEKKRKVEEDAMSDEALEALSASLGSRKPEPELDLSSIKEVDEAKAKEEKLKKCGEDEETVPSEYRLKPATDKDGKPLLPEPEEKSKPLSESELIDELSEDFNHPKSKGKQSKPTEKTEESQAAPLTPVSEAVPRTSMCSIQAAPPKPPTLEGMVPDDAVEALAGSLGKKEADPGDGKPVEDKVKEKAKEEDREKLGEKEETIPPDYRLEEVKDKDGKPLLPKVPKESLLPMSEDFLLDALSKDFAGSSNTSPLEFEEANLPAVISEVVSQTPAPTTHSAGLPPDNVQSDNKELDDALDQLSDSLGQRQPDPDENKPIEDKVKERAKAEHRDKLGERDDTIPPEYRHLLDNDEGKPGKPPAKKTKDSKKPEDDKDPIDALSGDFDSCPAPTKASENTAEDKVKRTAPSSKTPKNGGKAKDSAKAKQETSKPKADEKNAS</sequence>
<feature type="compositionally biased region" description="Basic and acidic residues" evidence="12">
    <location>
        <begin position="735"/>
        <end position="757"/>
    </location>
</feature>
<dbReference type="PANTHER" id="PTHR10077:SF0">
    <property type="entry name" value="CALPASTATIN"/>
    <property type="match status" value="1"/>
</dbReference>
<feature type="region of interest" description="Disordered" evidence="12">
    <location>
        <begin position="585"/>
        <end position="757"/>
    </location>
</feature>
<feature type="compositionally biased region" description="Basic and acidic residues" evidence="12">
    <location>
        <begin position="38"/>
        <end position="51"/>
    </location>
</feature>
<evidence type="ECO:0000256" key="10">
    <source>
        <dbReference type="ARBA" id="ARBA00022990"/>
    </source>
</evidence>
<keyword evidence="10" id="KW-0007">Acetylation</keyword>
<dbReference type="GeneID" id="112915471"/>
<keyword evidence="7" id="KW-0789">Thiol protease inhibitor</keyword>
<protein>
    <recommendedName>
        <fullName evidence="3">Calpastatin</fullName>
    </recommendedName>
    <alternativeName>
        <fullName evidence="11">Calpain inhibitor</fullName>
    </alternativeName>
</protein>
<evidence type="ECO:0000256" key="4">
    <source>
        <dbReference type="ARBA" id="ARBA00022499"/>
    </source>
</evidence>
<feature type="compositionally biased region" description="Basic and acidic residues" evidence="12">
    <location>
        <begin position="383"/>
        <end position="408"/>
    </location>
</feature>
<feature type="compositionally biased region" description="Polar residues" evidence="12">
    <location>
        <begin position="149"/>
        <end position="158"/>
    </location>
</feature>
<dbReference type="Proteomes" id="UP001652641">
    <property type="component" value="Chromosome 14"/>
</dbReference>
<evidence type="ECO:0000256" key="9">
    <source>
        <dbReference type="ARBA" id="ARBA00022843"/>
    </source>
</evidence>
<keyword evidence="6" id="KW-0646">Protease inhibitor</keyword>
<feature type="compositionally biased region" description="Low complexity" evidence="12">
    <location>
        <begin position="68"/>
        <end position="83"/>
    </location>
</feature>
<evidence type="ECO:0000256" key="6">
    <source>
        <dbReference type="ARBA" id="ARBA00022690"/>
    </source>
</evidence>
<accession>A0ABM4YR99</accession>
<organism evidence="13 14">
    <name type="scientific">Vulpes vulpes</name>
    <name type="common">Red fox</name>
    <dbReference type="NCBI Taxonomy" id="9627"/>
    <lineage>
        <taxon>Eukaryota</taxon>
        <taxon>Metazoa</taxon>
        <taxon>Chordata</taxon>
        <taxon>Craniata</taxon>
        <taxon>Vertebrata</taxon>
        <taxon>Euteleostomi</taxon>
        <taxon>Mammalia</taxon>
        <taxon>Eutheria</taxon>
        <taxon>Laurasiatheria</taxon>
        <taxon>Carnivora</taxon>
        <taxon>Caniformia</taxon>
        <taxon>Canidae</taxon>
        <taxon>Vulpes</taxon>
    </lineage>
</organism>
<feature type="compositionally biased region" description="Polar residues" evidence="12">
    <location>
        <begin position="586"/>
        <end position="597"/>
    </location>
</feature>
<evidence type="ECO:0000256" key="1">
    <source>
        <dbReference type="ARBA" id="ARBA00002637"/>
    </source>
</evidence>
<gene>
    <name evidence="14" type="primary">CAST</name>
</gene>
<dbReference type="PANTHER" id="PTHR10077">
    <property type="entry name" value="CALPASTATIN"/>
    <property type="match status" value="1"/>
</dbReference>
<feature type="compositionally biased region" description="Basic and acidic residues" evidence="12">
    <location>
        <begin position="133"/>
        <end position="148"/>
    </location>
</feature>
<evidence type="ECO:0000256" key="3">
    <source>
        <dbReference type="ARBA" id="ARBA00017619"/>
    </source>
</evidence>
<evidence type="ECO:0000256" key="11">
    <source>
        <dbReference type="ARBA" id="ARBA00033013"/>
    </source>
</evidence>
<dbReference type="InterPro" id="IPR026998">
    <property type="entry name" value="Calpastatin"/>
</dbReference>
<evidence type="ECO:0000256" key="5">
    <source>
        <dbReference type="ARBA" id="ARBA00022553"/>
    </source>
</evidence>
<dbReference type="RefSeq" id="XP_072592820.1">
    <property type="nucleotide sequence ID" value="XM_072736719.1"/>
</dbReference>
<feature type="region of interest" description="Disordered" evidence="12">
    <location>
        <begin position="208"/>
        <end position="228"/>
    </location>
</feature>
<dbReference type="InterPro" id="IPR001259">
    <property type="entry name" value="Prot_inh_calpain"/>
</dbReference>
<comment type="function">
    <text evidence="1">Specific inhibition of calpain (calcium-dependent cysteine protease). Plays a key role in postmortem tenderization of meat and have been proposed to be involved in muscle protein degradation in living tissue.</text>
</comment>
<proteinExistence type="inferred from homology"/>
<feature type="compositionally biased region" description="Basic and acidic residues" evidence="12">
    <location>
        <begin position="289"/>
        <end position="304"/>
    </location>
</feature>
<keyword evidence="9" id="KW-0832">Ubl conjugation</keyword>
<keyword evidence="8" id="KW-0677">Repeat</keyword>
<keyword evidence="5" id="KW-0597">Phosphoprotein</keyword>
<comment type="similarity">
    <text evidence="2">Belongs to the protease inhibitor I27 (calpastatin) family.</text>
</comment>
<keyword evidence="4" id="KW-1017">Isopeptide bond</keyword>
<feature type="compositionally biased region" description="Basic and acidic residues" evidence="12">
    <location>
        <begin position="628"/>
        <end position="674"/>
    </location>
</feature>
<feature type="region of interest" description="Disordered" evidence="12">
    <location>
        <begin position="253"/>
        <end position="544"/>
    </location>
</feature>
<keyword evidence="13" id="KW-1185">Reference proteome</keyword>
<feature type="compositionally biased region" description="Basic residues" evidence="12">
    <location>
        <begin position="104"/>
        <end position="113"/>
    </location>
</feature>
<feature type="compositionally biased region" description="Low complexity" evidence="12">
    <location>
        <begin position="170"/>
        <end position="190"/>
    </location>
</feature>
<feature type="compositionally biased region" description="Basic and acidic residues" evidence="12">
    <location>
        <begin position="345"/>
        <end position="373"/>
    </location>
</feature>